<keyword evidence="1" id="KW-1133">Transmembrane helix</keyword>
<proteinExistence type="predicted"/>
<keyword evidence="1" id="KW-0472">Membrane</keyword>
<keyword evidence="1" id="KW-0812">Transmembrane</keyword>
<evidence type="ECO:0000256" key="1">
    <source>
        <dbReference type="SAM" id="Phobius"/>
    </source>
</evidence>
<sequence>MNCLQGLLSVVIVLQNYAHFLSLWCFMLFYVVSWYRWTNKYQVTSLLIFFPCNEICFLFLKGSSVRTICNNGPFGFTISNFKMRGNR</sequence>
<accession>A0A2P2NFP8</accession>
<reference evidence="2" key="1">
    <citation type="submission" date="2018-02" db="EMBL/GenBank/DDBJ databases">
        <title>Rhizophora mucronata_Transcriptome.</title>
        <authorList>
            <person name="Meera S.P."/>
            <person name="Sreeshan A."/>
            <person name="Augustine A."/>
        </authorList>
    </citation>
    <scope>NUCLEOTIDE SEQUENCE</scope>
    <source>
        <tissue evidence="2">Leaf</tissue>
    </source>
</reference>
<organism evidence="2">
    <name type="scientific">Rhizophora mucronata</name>
    <name type="common">Asiatic mangrove</name>
    <dbReference type="NCBI Taxonomy" id="61149"/>
    <lineage>
        <taxon>Eukaryota</taxon>
        <taxon>Viridiplantae</taxon>
        <taxon>Streptophyta</taxon>
        <taxon>Embryophyta</taxon>
        <taxon>Tracheophyta</taxon>
        <taxon>Spermatophyta</taxon>
        <taxon>Magnoliopsida</taxon>
        <taxon>eudicotyledons</taxon>
        <taxon>Gunneridae</taxon>
        <taxon>Pentapetalae</taxon>
        <taxon>rosids</taxon>
        <taxon>fabids</taxon>
        <taxon>Malpighiales</taxon>
        <taxon>Rhizophoraceae</taxon>
        <taxon>Rhizophora</taxon>
    </lineage>
</organism>
<feature type="transmembrane region" description="Helical" evidence="1">
    <location>
        <begin position="7"/>
        <end position="35"/>
    </location>
</feature>
<name>A0A2P2NFP8_RHIMU</name>
<dbReference type="AlphaFoldDB" id="A0A2P2NFP8"/>
<protein>
    <submittedName>
        <fullName evidence="2">Uncharacterized protein</fullName>
    </submittedName>
</protein>
<evidence type="ECO:0000313" key="2">
    <source>
        <dbReference type="EMBL" id="MBX41292.1"/>
    </source>
</evidence>
<dbReference type="EMBL" id="GGEC01060808">
    <property type="protein sequence ID" value="MBX41292.1"/>
    <property type="molecule type" value="Transcribed_RNA"/>
</dbReference>